<sequence length="168" mass="17726">MCRGSGPARIIDSYHASTRNSVELPPVYQHDGHRDAASSQTESSDVESLSSDSSRRNTMSSSGGDRDAAHSRCKNNPVVEREIARDMSQSYSLTSQVDYGSDECAVRTPDDTYPCCSSSEAVGGGASEGYTSVSGAASQTESSSGNGDGLLNVLSVGSHFFLTNSNYF</sequence>
<reference evidence="4" key="1">
    <citation type="submission" date="2017-02" db="UniProtKB">
        <authorList>
            <consortium name="WormBaseParasite"/>
        </authorList>
    </citation>
    <scope>IDENTIFICATION</scope>
</reference>
<feature type="region of interest" description="Disordered" evidence="1">
    <location>
        <begin position="126"/>
        <end position="146"/>
    </location>
</feature>
<feature type="compositionally biased region" description="Polar residues" evidence="1">
    <location>
        <begin position="130"/>
        <end position="145"/>
    </location>
</feature>
<proteinExistence type="predicted"/>
<dbReference type="Proteomes" id="UP000268014">
    <property type="component" value="Unassembled WGS sequence"/>
</dbReference>
<evidence type="ECO:0000256" key="1">
    <source>
        <dbReference type="SAM" id="MobiDB-lite"/>
    </source>
</evidence>
<evidence type="ECO:0000313" key="3">
    <source>
        <dbReference type="Proteomes" id="UP000268014"/>
    </source>
</evidence>
<name>A0A0N4XC24_HAEPC</name>
<evidence type="ECO:0000313" key="4">
    <source>
        <dbReference type="WBParaSite" id="HPLM_0002191901-mRNA-1"/>
    </source>
</evidence>
<reference evidence="2 3" key="2">
    <citation type="submission" date="2018-11" db="EMBL/GenBank/DDBJ databases">
        <authorList>
            <consortium name="Pathogen Informatics"/>
        </authorList>
    </citation>
    <scope>NUCLEOTIDE SEQUENCE [LARGE SCALE GENOMIC DNA]</scope>
    <source>
        <strain evidence="2 3">MHpl1</strain>
    </source>
</reference>
<dbReference type="WBParaSite" id="HPLM_0002191901-mRNA-1">
    <property type="protein sequence ID" value="HPLM_0002191901-mRNA-1"/>
    <property type="gene ID" value="HPLM_0002191901"/>
</dbReference>
<accession>A0A0N4XC24</accession>
<gene>
    <name evidence="2" type="ORF">HPLM_LOCUS21908</name>
</gene>
<protein>
    <submittedName>
        <fullName evidence="2 4">Uncharacterized protein</fullName>
    </submittedName>
</protein>
<keyword evidence="3" id="KW-1185">Reference proteome</keyword>
<evidence type="ECO:0000313" key="2">
    <source>
        <dbReference type="EMBL" id="VDO93795.1"/>
    </source>
</evidence>
<feature type="compositionally biased region" description="Low complexity" evidence="1">
    <location>
        <begin position="38"/>
        <end position="62"/>
    </location>
</feature>
<feature type="region of interest" description="Disordered" evidence="1">
    <location>
        <begin position="1"/>
        <end position="77"/>
    </location>
</feature>
<dbReference type="OrthoDB" id="5873202at2759"/>
<dbReference type="AlphaFoldDB" id="A0A0N4XC24"/>
<dbReference type="EMBL" id="UZAF01024577">
    <property type="protein sequence ID" value="VDO93795.1"/>
    <property type="molecule type" value="Genomic_DNA"/>
</dbReference>
<organism evidence="4">
    <name type="scientific">Haemonchus placei</name>
    <name type="common">Barber's pole worm</name>
    <dbReference type="NCBI Taxonomy" id="6290"/>
    <lineage>
        <taxon>Eukaryota</taxon>
        <taxon>Metazoa</taxon>
        <taxon>Ecdysozoa</taxon>
        <taxon>Nematoda</taxon>
        <taxon>Chromadorea</taxon>
        <taxon>Rhabditida</taxon>
        <taxon>Rhabditina</taxon>
        <taxon>Rhabditomorpha</taxon>
        <taxon>Strongyloidea</taxon>
        <taxon>Trichostrongylidae</taxon>
        <taxon>Haemonchus</taxon>
    </lineage>
</organism>